<feature type="region of interest" description="Disordered" evidence="5">
    <location>
        <begin position="98"/>
        <end position="136"/>
    </location>
</feature>
<dbReference type="InterPro" id="IPR000058">
    <property type="entry name" value="Znf_AN1"/>
</dbReference>
<dbReference type="PROSITE" id="PS51039">
    <property type="entry name" value="ZF_AN1"/>
    <property type="match status" value="1"/>
</dbReference>
<dbReference type="Pfam" id="PF01754">
    <property type="entry name" value="zf-A20"/>
    <property type="match status" value="1"/>
</dbReference>
<keyword evidence="2 4" id="KW-0863">Zinc-finger</keyword>
<evidence type="ECO:0000256" key="3">
    <source>
        <dbReference type="ARBA" id="ARBA00022833"/>
    </source>
</evidence>
<dbReference type="SMART" id="SM00259">
    <property type="entry name" value="ZnF_A20"/>
    <property type="match status" value="1"/>
</dbReference>
<feature type="region of interest" description="Disordered" evidence="5">
    <location>
        <begin position="259"/>
        <end position="285"/>
    </location>
</feature>
<dbReference type="GO" id="GO:0003677">
    <property type="term" value="F:DNA binding"/>
    <property type="evidence" value="ECO:0007669"/>
    <property type="project" value="InterPro"/>
</dbReference>
<dbReference type="EMBL" id="JAIWYP010000003">
    <property type="protein sequence ID" value="KAH3852938.1"/>
    <property type="molecule type" value="Genomic_DNA"/>
</dbReference>
<feature type="region of interest" description="Disordered" evidence="5">
    <location>
        <begin position="169"/>
        <end position="212"/>
    </location>
</feature>
<keyword evidence="1" id="KW-0479">Metal-binding</keyword>
<protein>
    <submittedName>
        <fullName evidence="8">Uncharacterized protein</fullName>
    </submittedName>
</protein>
<dbReference type="OrthoDB" id="428577at2759"/>
<feature type="domain" description="AN1-type" evidence="7">
    <location>
        <begin position="210"/>
        <end position="259"/>
    </location>
</feature>
<evidence type="ECO:0000313" key="8">
    <source>
        <dbReference type="EMBL" id="KAH3852938.1"/>
    </source>
</evidence>
<organism evidence="8 9">
    <name type="scientific">Dreissena polymorpha</name>
    <name type="common">Zebra mussel</name>
    <name type="synonym">Mytilus polymorpha</name>
    <dbReference type="NCBI Taxonomy" id="45954"/>
    <lineage>
        <taxon>Eukaryota</taxon>
        <taxon>Metazoa</taxon>
        <taxon>Spiralia</taxon>
        <taxon>Lophotrochozoa</taxon>
        <taxon>Mollusca</taxon>
        <taxon>Bivalvia</taxon>
        <taxon>Autobranchia</taxon>
        <taxon>Heteroconchia</taxon>
        <taxon>Euheterodonta</taxon>
        <taxon>Imparidentia</taxon>
        <taxon>Neoheterodontei</taxon>
        <taxon>Myida</taxon>
        <taxon>Dreissenoidea</taxon>
        <taxon>Dreissenidae</taxon>
        <taxon>Dreissena</taxon>
    </lineage>
</organism>
<keyword evidence="9" id="KW-1185">Reference proteome</keyword>
<dbReference type="PROSITE" id="PS51036">
    <property type="entry name" value="ZF_A20"/>
    <property type="match status" value="1"/>
</dbReference>
<dbReference type="GO" id="GO:0008270">
    <property type="term" value="F:zinc ion binding"/>
    <property type="evidence" value="ECO:0007669"/>
    <property type="project" value="UniProtKB-KW"/>
</dbReference>
<dbReference type="SUPFAM" id="SSF118310">
    <property type="entry name" value="AN1-like Zinc finger"/>
    <property type="match status" value="1"/>
</dbReference>
<dbReference type="Gene3D" id="1.20.5.4770">
    <property type="match status" value="1"/>
</dbReference>
<evidence type="ECO:0000256" key="2">
    <source>
        <dbReference type="ARBA" id="ARBA00022771"/>
    </source>
</evidence>
<gene>
    <name evidence="8" type="ORF">DPMN_095459</name>
</gene>
<dbReference type="PANTHER" id="PTHR10634:SF67">
    <property type="entry name" value="AN1-TYPE ZINC FINGER PROTEIN 3"/>
    <property type="match status" value="1"/>
</dbReference>
<dbReference type="Gene3D" id="4.10.1110.10">
    <property type="entry name" value="AN1-like Zinc finger"/>
    <property type="match status" value="1"/>
</dbReference>
<reference evidence="8" key="2">
    <citation type="submission" date="2020-11" db="EMBL/GenBank/DDBJ databases">
        <authorList>
            <person name="McCartney M.A."/>
            <person name="Auch B."/>
            <person name="Kono T."/>
            <person name="Mallez S."/>
            <person name="Becker A."/>
            <person name="Gohl D.M."/>
            <person name="Silverstein K.A.T."/>
            <person name="Koren S."/>
            <person name="Bechman K.B."/>
            <person name="Herman A."/>
            <person name="Abrahante J.E."/>
            <person name="Garbe J."/>
        </authorList>
    </citation>
    <scope>NUCLEOTIDE SEQUENCE</scope>
    <source>
        <strain evidence="8">Duluth1</strain>
        <tissue evidence="8">Whole animal</tissue>
    </source>
</reference>
<feature type="compositionally biased region" description="Basic and acidic residues" evidence="5">
    <location>
        <begin position="116"/>
        <end position="127"/>
    </location>
</feature>
<evidence type="ECO:0000256" key="4">
    <source>
        <dbReference type="PROSITE-ProRule" id="PRU00449"/>
    </source>
</evidence>
<dbReference type="InterPro" id="IPR035896">
    <property type="entry name" value="AN1-like_Znf"/>
</dbReference>
<dbReference type="InterPro" id="IPR050652">
    <property type="entry name" value="AN1_A20_ZnFinger"/>
</dbReference>
<keyword evidence="3" id="KW-0862">Zinc</keyword>
<dbReference type="Proteomes" id="UP000828390">
    <property type="component" value="Unassembled WGS sequence"/>
</dbReference>
<dbReference type="InterPro" id="IPR002653">
    <property type="entry name" value="Znf_A20"/>
</dbReference>
<accession>A0A9D4L6Y0</accession>
<proteinExistence type="predicted"/>
<evidence type="ECO:0000256" key="5">
    <source>
        <dbReference type="SAM" id="MobiDB-lite"/>
    </source>
</evidence>
<reference evidence="8" key="1">
    <citation type="journal article" date="2019" name="bioRxiv">
        <title>The Genome of the Zebra Mussel, Dreissena polymorpha: A Resource for Invasive Species Research.</title>
        <authorList>
            <person name="McCartney M.A."/>
            <person name="Auch B."/>
            <person name="Kono T."/>
            <person name="Mallez S."/>
            <person name="Zhang Y."/>
            <person name="Obille A."/>
            <person name="Becker A."/>
            <person name="Abrahante J.E."/>
            <person name="Garbe J."/>
            <person name="Badalamenti J.P."/>
            <person name="Herman A."/>
            <person name="Mangelson H."/>
            <person name="Liachko I."/>
            <person name="Sullivan S."/>
            <person name="Sone E.D."/>
            <person name="Koren S."/>
            <person name="Silverstein K.A.T."/>
            <person name="Beckman K.B."/>
            <person name="Gohl D.M."/>
        </authorList>
    </citation>
    <scope>NUCLEOTIDE SEQUENCE</scope>
    <source>
        <strain evidence="8">Duluth1</strain>
        <tissue evidence="8">Whole animal</tissue>
    </source>
</reference>
<comment type="caution">
    <text evidence="8">The sequence shown here is derived from an EMBL/GenBank/DDBJ whole genome shotgun (WGS) entry which is preliminary data.</text>
</comment>
<evidence type="ECO:0000259" key="7">
    <source>
        <dbReference type="PROSITE" id="PS51039"/>
    </source>
</evidence>
<dbReference type="Pfam" id="PF01428">
    <property type="entry name" value="zf-AN1"/>
    <property type="match status" value="1"/>
</dbReference>
<feature type="domain" description="A20-type" evidence="6">
    <location>
        <begin position="7"/>
        <end position="39"/>
    </location>
</feature>
<name>A0A9D4L6Y0_DREPO</name>
<feature type="region of interest" description="Disordered" evidence="5">
    <location>
        <begin position="145"/>
        <end position="164"/>
    </location>
</feature>
<feature type="compositionally biased region" description="Polar residues" evidence="5">
    <location>
        <begin position="169"/>
        <end position="181"/>
    </location>
</feature>
<dbReference type="SMART" id="SM00154">
    <property type="entry name" value="ZnF_AN1"/>
    <property type="match status" value="1"/>
</dbReference>
<evidence type="ECO:0000313" key="9">
    <source>
        <dbReference type="Proteomes" id="UP000828390"/>
    </source>
</evidence>
<dbReference type="PANTHER" id="PTHR10634">
    <property type="entry name" value="AN1-TYPE ZINC FINGER PROTEIN"/>
    <property type="match status" value="1"/>
</dbReference>
<feature type="compositionally biased region" description="Polar residues" evidence="5">
    <location>
        <begin position="154"/>
        <end position="164"/>
    </location>
</feature>
<evidence type="ECO:0000256" key="1">
    <source>
        <dbReference type="ARBA" id="ARBA00022723"/>
    </source>
</evidence>
<evidence type="ECO:0000259" key="6">
    <source>
        <dbReference type="PROSITE" id="PS51036"/>
    </source>
</evidence>
<dbReference type="AlphaFoldDB" id="A0A9D4L6Y0"/>
<sequence>MEESDSGQQSKRCPCGFWGSAQTSGLCSKCYKATVQEKSQDGLDPKSELMRNRAYASHDSVGATTSSFMSAGHSVASASTLEKAEKFIRKAVQQSAAESGAARLLGDSQVAVDTASTDKSDAKKTEISVDSPVSKNSMVVKDLASSSVVASTSNKSDTSNAKISEDSNVTISDAKAQNSDLDSTEKKGVKRDRRALEEGSEETAAEKSGGKSKRRCNVCRCKLELAQRAIGKCRCENVFCSLHRLPELHNCDFDHKEDGRQQAREKMIKPTRHLGTSFKRLDSDS</sequence>
<feature type="compositionally biased region" description="Basic and acidic residues" evidence="5">
    <location>
        <begin position="259"/>
        <end position="268"/>
    </location>
</feature>
<dbReference type="SUPFAM" id="SSF57716">
    <property type="entry name" value="Glucocorticoid receptor-like (DNA-binding domain)"/>
    <property type="match status" value="1"/>
</dbReference>